<feature type="coiled-coil region" evidence="5">
    <location>
        <begin position="401"/>
        <end position="428"/>
    </location>
</feature>
<dbReference type="GO" id="GO:0006508">
    <property type="term" value="P:proteolysis"/>
    <property type="evidence" value="ECO:0007669"/>
    <property type="project" value="UniProtKB-KW"/>
</dbReference>
<proteinExistence type="inferred from homology"/>
<dbReference type="GO" id="GO:0008234">
    <property type="term" value="F:cysteine-type peptidase activity"/>
    <property type="evidence" value="ECO:0007669"/>
    <property type="project" value="UniProtKB-KW"/>
</dbReference>
<gene>
    <name evidence="7" type="ORF">HMPREF9220_0612</name>
</gene>
<evidence type="ECO:0000256" key="5">
    <source>
        <dbReference type="SAM" id="Coils"/>
    </source>
</evidence>
<keyword evidence="4" id="KW-0788">Thiol protease</keyword>
<sequence length="1581" mass="175789">MTSGLNRVATANDRFTNSLRKASQTSQKLTRNIRNVNTENMSHGFDSAVKSADRMNRTLNHLIFTTGRYLAIYKGFSVLGGLFEQSIGGAFKYAKDMETNRVGISGILTSMTDLGGKTLTWNKAMGISKNILADLQQEALKTAATSEEMIETFRALLAPSLASGMTIDQVKTLTSVGVNAVKSLGLPSNQIVQELRDLVQGGIRPASSTLATSLGLTDADIKRAKQSSEGLFNFLMKRLEGFKRASLATQDTVEGKEAQIMEGIQRGLALGGDKLYKFYGETLKEFADYVVTIDKATGEWKINSNFSSTVSSLTDDFINISTSIKTIVKDVAPIAKGVVFKPLGGMLSLISRNLTSIILGFTAIKGLKLGTDIIGGAFLKDEQYTPQTRLGEMIRGLRYRLTGERQQLEELTTQQEAFNNELDRFRNSINAFSNFNNFLKSNSNSIYNLSRGWEQLGLNAETAKKIEQEALTALAQGNKTLYEDIVRKGDLLATTAQKEKERSDFIQRAYEKEIASIKELIALEKTREHNADTLYKRLVDNINLSAKSKGINVHRNNEERINGYIKNTDNEEWKRQIVSDLNTKLKETSLSVEQIDGLTLNFLNTLKDCKEQTAFLNFENTVNSAKLLENQLLSVYGVTEKITQAELRVKEFLVGTAPFEGAKADVRTMLNTMERLGVETEKAYEFTSLYVNAINTINPSKMNVINDVYKNIINSAERYIEVKRQEQAENQKEIEINQRLALEVTALHNAYKVGGEKSYQAVQQIITREKELTKALEDRGLATDELNSKLEEYLQLMASATKEEQAAIQTNTEIMLQNEEATLGLANKQGKLADKANKVASSIGTASLALGILTSVIGDSAGEYKDIVTTIGDWATKIGLVTMGIESLLPLLPVIKSCIVGITAVLSGPVGLIACLATAVGYLFTLTDKFKELTSSKYRTKVGKDSILFDIPFTRGWAEAHSESKDEAENQRSYHNTLKRDANGKLVYSFSDDDLTEGLNFYGNSSHSFFDDEMKAFNGNNYKIDSNGKFSPSSNDLNSYVKSIQDQNLTLKDLANKIGNEDLTSHVAKQEKERLYKVEVPIGQEIANYANTFEDGMQWVGSFTDQLDVQCASFVSELYKANGVLGLWTDRVDVLADQFGSAYHRVSSNAEIEERAEVGDMIRWNGHTGIYMGNGMYRARNSSGGVHTGTLEEGERWFGTPEGYGSISEYTSGRTVTEQVNEERRKAIETQRETERSYERIQNIMYELNKATRKANGTLTEYDETMETTARKILSYHKDIIKAKHLGIDVEPLKKAIDDYAQAMQKMASLKRKEKNEDDKNAEYQAEIEHLKRLHDLGELSLKETREQVKAKLKIQRDYLAKLLKEETMTAKRRAEIEKRLTDVTKEIRADTQETFSEALDKVGERLTNKKLDFQGAIDGVVQDTIRAGEQLVLASGSFSEKINNFFDTITNSIMSKTTNLIMNGLIDSLFMALHIPTHASGGTAREGLAIVGEQGPELVHFGKTSQVYTNRDTQKLLGGNGTNVNIKVNLKNESGVQMQSEQQGEVQFDGESYVLSIVLKGISENKLGIRSALKGMTQNG</sequence>
<evidence type="ECO:0000256" key="3">
    <source>
        <dbReference type="ARBA" id="ARBA00022801"/>
    </source>
</evidence>
<dbReference type="SUPFAM" id="SSF54001">
    <property type="entry name" value="Cysteine proteinases"/>
    <property type="match status" value="1"/>
</dbReference>
<organism evidence="7 8">
    <name type="scientific">Dialister micraerophilus UPII 345-E</name>
    <dbReference type="NCBI Taxonomy" id="910314"/>
    <lineage>
        <taxon>Bacteria</taxon>
        <taxon>Bacillati</taxon>
        <taxon>Bacillota</taxon>
        <taxon>Negativicutes</taxon>
        <taxon>Veillonellales</taxon>
        <taxon>Veillonellaceae</taxon>
        <taxon>Dialister</taxon>
    </lineage>
</organism>
<reference evidence="7 8" key="1">
    <citation type="submission" date="2010-11" db="EMBL/GenBank/DDBJ databases">
        <authorList>
            <person name="Durkin A.S."/>
            <person name="Madupu R."/>
            <person name="Torralba M."/>
            <person name="Gillis M."/>
            <person name="Methe B."/>
            <person name="Sutton G."/>
            <person name="Nelson K.E."/>
        </authorList>
    </citation>
    <scope>NUCLEOTIDE SEQUENCE [LARGE SCALE GENOMIC DNA]</scope>
    <source>
        <strain evidence="7 8">UPII 345-E</strain>
    </source>
</reference>
<keyword evidence="2" id="KW-0645">Protease</keyword>
<evidence type="ECO:0000256" key="1">
    <source>
        <dbReference type="ARBA" id="ARBA00007074"/>
    </source>
</evidence>
<dbReference type="eggNOG" id="COG3941">
    <property type="taxonomic scope" value="Bacteria"/>
</dbReference>
<feature type="coiled-coil region" evidence="5">
    <location>
        <begin position="1293"/>
        <end position="1334"/>
    </location>
</feature>
<accession>E4LA45</accession>
<protein>
    <recommendedName>
        <fullName evidence="6">NlpC/P60 domain-containing protein</fullName>
    </recommendedName>
</protein>
<evidence type="ECO:0000256" key="2">
    <source>
        <dbReference type="ARBA" id="ARBA00022670"/>
    </source>
</evidence>
<keyword evidence="5" id="KW-0175">Coiled coil</keyword>
<name>E4LA45_9FIRM</name>
<comment type="similarity">
    <text evidence="1">Belongs to the peptidase C40 family.</text>
</comment>
<dbReference type="EMBL" id="AENT01000027">
    <property type="protein sequence ID" value="EFR42350.1"/>
    <property type="molecule type" value="Genomic_DNA"/>
</dbReference>
<evidence type="ECO:0000256" key="4">
    <source>
        <dbReference type="ARBA" id="ARBA00022807"/>
    </source>
</evidence>
<dbReference type="Proteomes" id="UP000004594">
    <property type="component" value="Unassembled WGS sequence"/>
</dbReference>
<dbReference type="InterPro" id="IPR038765">
    <property type="entry name" value="Papain-like_cys_pep_sf"/>
</dbReference>
<dbReference type="Gene3D" id="3.90.1720.10">
    <property type="entry name" value="endopeptidase domain like (from Nostoc punctiforme)"/>
    <property type="match status" value="1"/>
</dbReference>
<evidence type="ECO:0000313" key="8">
    <source>
        <dbReference type="Proteomes" id="UP000004594"/>
    </source>
</evidence>
<comment type="caution">
    <text evidence="7">The sequence shown here is derived from an EMBL/GenBank/DDBJ whole genome shotgun (WGS) entry which is preliminary data.</text>
</comment>
<feature type="domain" description="NlpC/P60" evidence="6">
    <location>
        <begin position="1080"/>
        <end position="1208"/>
    </location>
</feature>
<dbReference type="PROSITE" id="PS51935">
    <property type="entry name" value="NLPC_P60"/>
    <property type="match status" value="1"/>
</dbReference>
<evidence type="ECO:0000313" key="7">
    <source>
        <dbReference type="EMBL" id="EFR42350.1"/>
    </source>
</evidence>
<dbReference type="InterPro" id="IPR000064">
    <property type="entry name" value="NLP_P60_dom"/>
</dbReference>
<evidence type="ECO:0000259" key="6">
    <source>
        <dbReference type="PROSITE" id="PS51935"/>
    </source>
</evidence>
<keyword evidence="3" id="KW-0378">Hydrolase</keyword>